<name>H0R5J1_9ACTN</name>
<feature type="disulfide bond" evidence="2">
    <location>
        <begin position="142"/>
        <end position="164"/>
    </location>
</feature>
<evidence type="ECO:0000256" key="2">
    <source>
        <dbReference type="PIRSR" id="PIRSR637460-2"/>
    </source>
</evidence>
<dbReference type="InterPro" id="IPR037460">
    <property type="entry name" value="SEST-like"/>
</dbReference>
<dbReference type="PANTHER" id="PTHR37981:SF1">
    <property type="entry name" value="SGNH HYDROLASE-TYPE ESTERASE DOMAIN-CONTAINING PROTEIN"/>
    <property type="match status" value="1"/>
</dbReference>
<dbReference type="Pfam" id="PF13472">
    <property type="entry name" value="Lipase_GDSL_2"/>
    <property type="match status" value="1"/>
</dbReference>
<dbReference type="OrthoDB" id="5503950at2"/>
<comment type="caution">
    <text evidence="4">The sequence shown here is derived from an EMBL/GenBank/DDBJ whole genome shotgun (WGS) entry which is preliminary data.</text>
</comment>
<proteinExistence type="predicted"/>
<feature type="active site" description="Nucleophile" evidence="1">
    <location>
        <position position="47"/>
    </location>
</feature>
<keyword evidence="5" id="KW-1185">Reference proteome</keyword>
<sequence length="320" mass="33712">MPRTTRIVLACVFLVIAAVVVAFVGHSRPSHPTELAAGDTYVAMGSSYAAGPGISPVVDRACLRSGRNYPHQVAQSLDLHLVDVTCSGATTADIISRTQRIRHGRHSLPRQIEAVTSDTRLVTITIGGNDIDYIGRMTSDSCHTAVTAPIPGGEAVGQVAGRTCHTALESERPARRSSTLRQVRNALIKIVQAVHDRAPDAKVFLVQYLPVLGREAATCPIVPLPPQRAAELADEYRRLVAATSSAAARSGATVVDAPTGHLGCDAVPWVTGFQLGNPFAGGAIPYHPNLDGATGQATEVVDAVRAVWSTAKRQGTGRVD</sequence>
<gene>
    <name evidence="4" type="ORF">GOEFS_111_00080</name>
</gene>
<feature type="disulfide bond" evidence="2">
    <location>
        <begin position="62"/>
        <end position="86"/>
    </location>
</feature>
<dbReference type="GO" id="GO:0006629">
    <property type="term" value="P:lipid metabolic process"/>
    <property type="evidence" value="ECO:0007669"/>
    <property type="project" value="TreeGrafter"/>
</dbReference>
<evidence type="ECO:0000256" key="1">
    <source>
        <dbReference type="PIRSR" id="PIRSR637460-1"/>
    </source>
</evidence>
<evidence type="ECO:0000259" key="3">
    <source>
        <dbReference type="Pfam" id="PF13472"/>
    </source>
</evidence>
<dbReference type="InterPro" id="IPR013830">
    <property type="entry name" value="SGNH_hydro"/>
</dbReference>
<reference evidence="4 5" key="1">
    <citation type="submission" date="2011-12" db="EMBL/GenBank/DDBJ databases">
        <title>Whole genome shotgun sequence of Gordonia effusa NBRC 100432.</title>
        <authorList>
            <person name="Yoshida I."/>
            <person name="Takarada H."/>
            <person name="Hosoyama A."/>
            <person name="Tsuchikane K."/>
            <person name="Katsumata H."/>
            <person name="Yamazaki S."/>
            <person name="Fujita N."/>
        </authorList>
    </citation>
    <scope>NUCLEOTIDE SEQUENCE [LARGE SCALE GENOMIC DNA]</scope>
    <source>
        <strain evidence="4 5">NBRC 100432</strain>
    </source>
</reference>
<keyword evidence="2" id="KW-1015">Disulfide bond</keyword>
<dbReference type="Proteomes" id="UP000035034">
    <property type="component" value="Unassembled WGS sequence"/>
</dbReference>
<dbReference type="InterPro" id="IPR036514">
    <property type="entry name" value="SGNH_hydro_sf"/>
</dbReference>
<dbReference type="STRING" id="1077974.GOEFS_111_00080"/>
<evidence type="ECO:0000313" key="5">
    <source>
        <dbReference type="Proteomes" id="UP000035034"/>
    </source>
</evidence>
<dbReference type="CDD" id="cd01823">
    <property type="entry name" value="SEST_like"/>
    <property type="match status" value="1"/>
</dbReference>
<dbReference type="SUPFAM" id="SSF52266">
    <property type="entry name" value="SGNH hydrolase"/>
    <property type="match status" value="1"/>
</dbReference>
<dbReference type="Gene3D" id="3.40.50.1110">
    <property type="entry name" value="SGNH hydrolase"/>
    <property type="match status" value="1"/>
</dbReference>
<organism evidence="4 5">
    <name type="scientific">Gordonia effusa NBRC 100432</name>
    <dbReference type="NCBI Taxonomy" id="1077974"/>
    <lineage>
        <taxon>Bacteria</taxon>
        <taxon>Bacillati</taxon>
        <taxon>Actinomycetota</taxon>
        <taxon>Actinomycetes</taxon>
        <taxon>Mycobacteriales</taxon>
        <taxon>Gordoniaceae</taxon>
        <taxon>Gordonia</taxon>
    </lineage>
</organism>
<protein>
    <submittedName>
        <fullName evidence="4">Putative esterase</fullName>
    </submittedName>
</protein>
<dbReference type="RefSeq" id="WP_007319677.1">
    <property type="nucleotide sequence ID" value="NZ_BAEH01000111.1"/>
</dbReference>
<dbReference type="PANTHER" id="PTHR37981">
    <property type="entry name" value="LIPASE 2"/>
    <property type="match status" value="1"/>
</dbReference>
<dbReference type="GO" id="GO:0016788">
    <property type="term" value="F:hydrolase activity, acting on ester bonds"/>
    <property type="evidence" value="ECO:0007669"/>
    <property type="project" value="InterPro"/>
</dbReference>
<evidence type="ECO:0000313" key="4">
    <source>
        <dbReference type="EMBL" id="GAB20342.1"/>
    </source>
</evidence>
<accession>H0R5J1</accession>
<feature type="disulfide bond" evidence="2">
    <location>
        <begin position="219"/>
        <end position="264"/>
    </location>
</feature>
<dbReference type="AlphaFoldDB" id="H0R5J1"/>
<feature type="active site" evidence="1">
    <location>
        <position position="287"/>
    </location>
</feature>
<feature type="domain" description="SGNH hydrolase-type esterase" evidence="3">
    <location>
        <begin position="43"/>
        <end position="292"/>
    </location>
</feature>
<dbReference type="EMBL" id="BAEH01000111">
    <property type="protein sequence ID" value="GAB20342.1"/>
    <property type="molecule type" value="Genomic_DNA"/>
</dbReference>
<dbReference type="eggNOG" id="COG2755">
    <property type="taxonomic scope" value="Bacteria"/>
</dbReference>